<dbReference type="InterPro" id="IPR023828">
    <property type="entry name" value="Peptidase_S8_Ser-AS"/>
</dbReference>
<keyword evidence="12" id="KW-1185">Reference proteome</keyword>
<evidence type="ECO:0000256" key="1">
    <source>
        <dbReference type="ARBA" id="ARBA00022670"/>
    </source>
</evidence>
<dbReference type="GeneID" id="97610767"/>
<dbReference type="Pfam" id="PF14559">
    <property type="entry name" value="TPR_19"/>
    <property type="match status" value="1"/>
</dbReference>
<dbReference type="GO" id="GO:0004252">
    <property type="term" value="F:serine-type endopeptidase activity"/>
    <property type="evidence" value="ECO:0007669"/>
    <property type="project" value="InterPro"/>
</dbReference>
<evidence type="ECO:0000256" key="6">
    <source>
        <dbReference type="PROSITE-ProRule" id="PRU00339"/>
    </source>
</evidence>
<evidence type="ECO:0000259" key="10">
    <source>
        <dbReference type="Pfam" id="PF05048"/>
    </source>
</evidence>
<evidence type="ECO:0000313" key="11">
    <source>
        <dbReference type="EMBL" id="PWR75309.1"/>
    </source>
</evidence>
<dbReference type="AlphaFoldDB" id="A0A2V2N656"/>
<dbReference type="PANTHER" id="PTHR44943:SF8">
    <property type="entry name" value="TPR REPEAT-CONTAINING PROTEIN MJ0263"/>
    <property type="match status" value="1"/>
</dbReference>
<evidence type="ECO:0000256" key="8">
    <source>
        <dbReference type="SAM" id="Phobius"/>
    </source>
</evidence>
<reference evidence="11 12" key="1">
    <citation type="submission" date="2018-05" db="EMBL/GenBank/DDBJ databases">
        <title>Draft genome of Methanospirillum stamsii Pt1.</title>
        <authorList>
            <person name="Dueholm M.S."/>
            <person name="Nielsen P.H."/>
            <person name="Bakmann L.F."/>
            <person name="Otzen D.E."/>
        </authorList>
    </citation>
    <scope>NUCLEOTIDE SEQUENCE [LARGE SCALE GENOMIC DNA]</scope>
    <source>
        <strain evidence="11 12">Pt1</strain>
    </source>
</reference>
<dbReference type="SMART" id="SM00028">
    <property type="entry name" value="TPR"/>
    <property type="match status" value="6"/>
</dbReference>
<dbReference type="SMART" id="SM00710">
    <property type="entry name" value="PbH1"/>
    <property type="match status" value="10"/>
</dbReference>
<dbReference type="PROSITE" id="PS00138">
    <property type="entry name" value="SUBTILASE_SER"/>
    <property type="match status" value="1"/>
</dbReference>
<dbReference type="InterPro" id="IPR007742">
    <property type="entry name" value="NosD_dom"/>
</dbReference>
<dbReference type="Gene3D" id="3.40.50.200">
    <property type="entry name" value="Peptidase S8/S53 domain"/>
    <property type="match status" value="2"/>
</dbReference>
<evidence type="ECO:0000256" key="4">
    <source>
        <dbReference type="ARBA" id="ARBA00022803"/>
    </source>
</evidence>
<dbReference type="Proteomes" id="UP000245934">
    <property type="component" value="Unassembled WGS sequence"/>
</dbReference>
<dbReference type="InterPro" id="IPR022441">
    <property type="entry name" value="Para_beta_helix_rpt-2"/>
</dbReference>
<keyword evidence="1" id="KW-0645">Protease</keyword>
<dbReference type="SUPFAM" id="SSF51126">
    <property type="entry name" value="Pectin lyase-like"/>
    <property type="match status" value="1"/>
</dbReference>
<feature type="repeat" description="TPR" evidence="6">
    <location>
        <begin position="897"/>
        <end position="930"/>
    </location>
</feature>
<dbReference type="Gene3D" id="2.160.20.10">
    <property type="entry name" value="Single-stranded right-handed beta-helix, Pectin lyase-like"/>
    <property type="match status" value="2"/>
</dbReference>
<gene>
    <name evidence="11" type="ORF">DLD82_05870</name>
</gene>
<dbReference type="InterPro" id="IPR000209">
    <property type="entry name" value="Peptidase_S8/S53_dom"/>
</dbReference>
<keyword evidence="8" id="KW-1133">Transmembrane helix</keyword>
<dbReference type="GO" id="GO:0006508">
    <property type="term" value="P:proteolysis"/>
    <property type="evidence" value="ECO:0007669"/>
    <property type="project" value="UniProtKB-KW"/>
</dbReference>
<comment type="caution">
    <text evidence="7">Lacks conserved residue(s) required for the propagation of feature annotation.</text>
</comment>
<dbReference type="InterPro" id="IPR011990">
    <property type="entry name" value="TPR-like_helical_dom_sf"/>
</dbReference>
<dbReference type="PROSITE" id="PS51892">
    <property type="entry name" value="SUBTILASE"/>
    <property type="match status" value="1"/>
</dbReference>
<accession>A0A2V2N656</accession>
<feature type="domain" description="Peptidase S8/S53" evidence="9">
    <location>
        <begin position="327"/>
        <end position="437"/>
    </location>
</feature>
<dbReference type="InterPro" id="IPR051685">
    <property type="entry name" value="Ycf3/AcsC/BcsC/TPR_MFPF"/>
</dbReference>
<evidence type="ECO:0000256" key="2">
    <source>
        <dbReference type="ARBA" id="ARBA00022737"/>
    </source>
</evidence>
<dbReference type="PANTHER" id="PTHR44943">
    <property type="entry name" value="CELLULOSE SYNTHASE OPERON PROTEIN C"/>
    <property type="match status" value="1"/>
</dbReference>
<dbReference type="CDD" id="cd05562">
    <property type="entry name" value="Peptidases_S53_like"/>
    <property type="match status" value="1"/>
</dbReference>
<evidence type="ECO:0000256" key="3">
    <source>
        <dbReference type="ARBA" id="ARBA00022801"/>
    </source>
</evidence>
<name>A0A2V2N656_9EURY</name>
<keyword evidence="4 6" id="KW-0802">TPR repeat</keyword>
<dbReference type="InterPro" id="IPR015500">
    <property type="entry name" value="Peptidase_S8_subtilisin-rel"/>
</dbReference>
<keyword evidence="2" id="KW-0677">Repeat</keyword>
<organism evidence="11 12">
    <name type="scientific">Methanospirillum stamsii</name>
    <dbReference type="NCBI Taxonomy" id="1277351"/>
    <lineage>
        <taxon>Archaea</taxon>
        <taxon>Methanobacteriati</taxon>
        <taxon>Methanobacteriota</taxon>
        <taxon>Stenosarchaea group</taxon>
        <taxon>Methanomicrobia</taxon>
        <taxon>Methanomicrobiales</taxon>
        <taxon>Methanospirillaceae</taxon>
        <taxon>Methanospirillum</taxon>
    </lineage>
</organism>
<evidence type="ECO:0000256" key="5">
    <source>
        <dbReference type="ARBA" id="ARBA00022825"/>
    </source>
</evidence>
<dbReference type="InterPro" id="IPR036852">
    <property type="entry name" value="Peptidase_S8/S53_dom_sf"/>
</dbReference>
<dbReference type="Pfam" id="PF13424">
    <property type="entry name" value="TPR_12"/>
    <property type="match status" value="1"/>
</dbReference>
<dbReference type="SUPFAM" id="SSF52743">
    <property type="entry name" value="Subtilisin-like"/>
    <property type="match status" value="1"/>
</dbReference>
<dbReference type="Pfam" id="PF13181">
    <property type="entry name" value="TPR_8"/>
    <property type="match status" value="1"/>
</dbReference>
<proteinExistence type="inferred from homology"/>
<dbReference type="InterPro" id="IPR006626">
    <property type="entry name" value="PbH1"/>
</dbReference>
<dbReference type="OrthoDB" id="115601at2157"/>
<dbReference type="SUPFAM" id="SSF48452">
    <property type="entry name" value="TPR-like"/>
    <property type="match status" value="1"/>
</dbReference>
<sequence length="1130" mass="123238">MDDKKMKAHTGDSHYYKQIIILIFLIFILHVCNNPVTSVGSVHTAGDAILKTDELRNLTGADGSGIIVGVISNGAKGISDAQNTGDLPDNVVVLKDGRGSEGTAMMEIIHDIAPNATLLYHDFGGGKDEKFIEAFHNLIQAGASIIVEDVGNYEVPYFEDGTIAAGINDILKNNQEIIIISAAGNFADVHYQGMFLDTGDGYHSFNGSSGIPVTLNPGARLKVVLQWDDPFHAATNDFDLFLYDLQTNSDISQSSKEQTGVEVAFEKLDYQNVGDNPQKTEVRIKAKEGTGKNPVLLELFLMADKEKAEIDKSFLTPDDSIFGWSALPGVISVATISADNMEIQKFSSQGHVTISNPALDIRKKPDITGVDYVDVTGSGNFMKKFSGTSAAAPHIAGLLALITSLYPNLSTDEILDALFRSSHDLGEDGWDQIYGYGLADAISLYTYLDEKGISSEHETDNQTTITQEKIVTPSLTPTPSSEFIITESSVLSKPGKYTIGEDIVDFSDAIITIGSSDIELDGKSHTISGIGVQFGTAAPILQTGILVWSSENEILSNITLKNLAVTGTYAGISVKQAENLIIKDCEFPYNSRGIDFSNAQNLQINNCVFSGSGYAGILADAKTSDLTIFENEIQKNLYGIILDGSNSCQILKNTITENHYDGIKLDHGVSNTNVEENYCSKNRNGGISLYSATNNSINNNICEFNNPSGILLHESSENALSQNRLMRNIRGINCYYSDHNTLINNEIIGNDATGIMLQPSGHNKILKNLIIGNTAEGILITNAVSRNQQNLITDNYFENQKNIRVQEGGNPNYVWNEPLSPGTNIVGGGMKGGNVWADPEGQGFSQTCQDQNNDGICDLPYSIITGNTDEFPLKYSGQTMTPDELKNISPGFEPVTADDWVTKGKIMMGSSNYEEAIIAYDNAIALSPTNYQAWRDKALSLRELKRYNESFSTLNTILKIFPDNPELWSTMGDIYLVNLEQYADSIPFFEKAIENDNQDIHSLVNLAFAYDKTGQSEIALDLYRKVLEINPSLTDAWNKAANILTRAGQYDEADMMYDKALEIDPGNAFVMNNKGYALFLAGKFQESVETLQKAISIDPGYSSAWKNLGAALNAMGKNEEAQAAYAKVDK</sequence>
<keyword evidence="5" id="KW-0720">Serine protease</keyword>
<evidence type="ECO:0000259" key="9">
    <source>
        <dbReference type="Pfam" id="PF00082"/>
    </source>
</evidence>
<dbReference type="NCBIfam" id="TIGR03804">
    <property type="entry name" value="para_beta_helix"/>
    <property type="match status" value="2"/>
</dbReference>
<dbReference type="InterPro" id="IPR012334">
    <property type="entry name" value="Pectin_lyas_fold"/>
</dbReference>
<dbReference type="PRINTS" id="PR00723">
    <property type="entry name" value="SUBTILISIN"/>
</dbReference>
<feature type="repeat" description="TPR" evidence="6">
    <location>
        <begin position="1034"/>
        <end position="1067"/>
    </location>
</feature>
<feature type="domain" description="Periplasmic copper-binding protein NosD beta helix" evidence="10">
    <location>
        <begin position="670"/>
        <end position="841"/>
    </location>
</feature>
<feature type="repeat" description="TPR" evidence="6">
    <location>
        <begin position="1068"/>
        <end position="1101"/>
    </location>
</feature>
<dbReference type="Pfam" id="PF00082">
    <property type="entry name" value="Peptidase_S8"/>
    <property type="match status" value="1"/>
</dbReference>
<keyword evidence="8" id="KW-0812">Transmembrane</keyword>
<protein>
    <submittedName>
        <fullName evidence="11">Uncharacterized protein</fullName>
    </submittedName>
</protein>
<dbReference type="PROSITE" id="PS50005">
    <property type="entry name" value="TPR"/>
    <property type="match status" value="4"/>
</dbReference>
<dbReference type="Gene3D" id="1.25.40.10">
    <property type="entry name" value="Tetratricopeptide repeat domain"/>
    <property type="match status" value="2"/>
</dbReference>
<comment type="similarity">
    <text evidence="7">Belongs to the peptidase S8 family.</text>
</comment>
<feature type="transmembrane region" description="Helical" evidence="8">
    <location>
        <begin position="14"/>
        <end position="31"/>
    </location>
</feature>
<dbReference type="InterPro" id="IPR011050">
    <property type="entry name" value="Pectin_lyase_fold/virulence"/>
</dbReference>
<dbReference type="InterPro" id="IPR019734">
    <property type="entry name" value="TPR_rpt"/>
</dbReference>
<dbReference type="Pfam" id="PF05048">
    <property type="entry name" value="NosD"/>
    <property type="match status" value="1"/>
</dbReference>
<comment type="caution">
    <text evidence="11">The sequence shown here is derived from an EMBL/GenBank/DDBJ whole genome shotgun (WGS) entry which is preliminary data.</text>
</comment>
<feature type="repeat" description="TPR" evidence="6">
    <location>
        <begin position="1000"/>
        <end position="1033"/>
    </location>
</feature>
<dbReference type="EMBL" id="QGMZ01000011">
    <property type="protein sequence ID" value="PWR75309.1"/>
    <property type="molecule type" value="Genomic_DNA"/>
</dbReference>
<dbReference type="PROSITE" id="PS50293">
    <property type="entry name" value="TPR_REGION"/>
    <property type="match status" value="1"/>
</dbReference>
<evidence type="ECO:0000256" key="7">
    <source>
        <dbReference type="PROSITE-ProRule" id="PRU01240"/>
    </source>
</evidence>
<dbReference type="InterPro" id="IPR034075">
    <property type="entry name" value="Glr3161-like_dom"/>
</dbReference>
<keyword evidence="8" id="KW-0472">Membrane</keyword>
<evidence type="ECO:0000313" key="12">
    <source>
        <dbReference type="Proteomes" id="UP000245934"/>
    </source>
</evidence>
<dbReference type="RefSeq" id="WP_109940170.1">
    <property type="nucleotide sequence ID" value="NZ_CP176366.1"/>
</dbReference>
<keyword evidence="3" id="KW-0378">Hydrolase</keyword>